<dbReference type="Gene3D" id="2.40.37.10">
    <property type="entry name" value="Lyase, Ornithine Decarboxylase, Chain A, domain 1"/>
    <property type="match status" value="1"/>
</dbReference>
<dbReference type="InterPro" id="IPR022653">
    <property type="entry name" value="De-COase2_pyr-phos_BS"/>
</dbReference>
<protein>
    <submittedName>
        <fullName evidence="4">Diaminopimelate decarboxylase</fullName>
        <ecNumber evidence="4">4.1.1.20</ecNumber>
    </submittedName>
</protein>
<dbReference type="InterPro" id="IPR000183">
    <property type="entry name" value="Orn/DAP/Arg_de-COase"/>
</dbReference>
<proteinExistence type="predicted"/>
<dbReference type="InterPro" id="IPR022644">
    <property type="entry name" value="De-COase2_N"/>
</dbReference>
<gene>
    <name evidence="4" type="primary">lysA_1</name>
    <name evidence="4" type="ORF">HOV93_07360</name>
</gene>
<organism evidence="4 5">
    <name type="scientific">Bremerella alba</name>
    <dbReference type="NCBI Taxonomy" id="980252"/>
    <lineage>
        <taxon>Bacteria</taxon>
        <taxon>Pseudomonadati</taxon>
        <taxon>Planctomycetota</taxon>
        <taxon>Planctomycetia</taxon>
        <taxon>Pirellulales</taxon>
        <taxon>Pirellulaceae</taxon>
        <taxon>Bremerella</taxon>
    </lineage>
</organism>
<evidence type="ECO:0000259" key="3">
    <source>
        <dbReference type="Pfam" id="PF02784"/>
    </source>
</evidence>
<evidence type="ECO:0000313" key="5">
    <source>
        <dbReference type="Proteomes" id="UP000551616"/>
    </source>
</evidence>
<sequence length="484" mass="54102">MNTDVFNISSLRSKCQGILPLSAYLQPWMENILNSSEIHNWMRQHGSPLNLIRTEPLVHNIQSLNRIAQQLEIDFRVYFARKANKCLSFVDVASEAGAGIDVASLQELEQVAQRGISGRNIICTAAIKDEGLLSACVDSEATIAIDNADELHQLSKHLSESAPPVDIALRLSGFEFNGKRLDSRFGIDINQLDQFLRSWKDTLSRPSIRITGIHFHLDGYSAQQRVAAISQCLPVTDTLRELGHPVQFLDMGGGIPMSYLMDEAQWRSFWDELHHAVLNKRKPITFKNHGLGFLDVQGEIHGTRSCYPYFQSSVQGEWLRTVLTSNFESSTIADAIRKRNLQLRCEPGRSVLDGCGMTVAKVVFRKQHPNGEWFVGLSMNSTQCRTSSDDFLVDPILVPEPDALRSDAIEGYLVGAYCTESELISLRRFQFPQGVSIGDLIAIPNTAGYFMHFRESRSHQFPLATNAVVTSLAPPQISIDEIDL</sequence>
<keyword evidence="2" id="KW-0663">Pyridoxal phosphate</keyword>
<dbReference type="Proteomes" id="UP000551616">
    <property type="component" value="Unassembled WGS sequence"/>
</dbReference>
<dbReference type="SUPFAM" id="SSF51419">
    <property type="entry name" value="PLP-binding barrel"/>
    <property type="match status" value="1"/>
</dbReference>
<dbReference type="InterPro" id="IPR029066">
    <property type="entry name" value="PLP-binding_barrel"/>
</dbReference>
<dbReference type="Gene3D" id="3.20.20.10">
    <property type="entry name" value="Alanine racemase"/>
    <property type="match status" value="1"/>
</dbReference>
<dbReference type="InterPro" id="IPR009006">
    <property type="entry name" value="Ala_racemase/Decarboxylase_C"/>
</dbReference>
<reference evidence="4 5" key="1">
    <citation type="submission" date="2020-05" db="EMBL/GenBank/DDBJ databases">
        <title>Bremerella alba sp. nov., a novel planctomycete isolated from the surface of the macroalga Fucus spiralis.</title>
        <authorList>
            <person name="Godinho O."/>
            <person name="Botelho R."/>
            <person name="Albuquerque L."/>
            <person name="Wiegand S."/>
            <person name="Da Costa M.S."/>
            <person name="Lobo-Da-Cunha A."/>
            <person name="Jogler C."/>
            <person name="Lage O.M."/>
        </authorList>
    </citation>
    <scope>NUCLEOTIDE SEQUENCE [LARGE SCALE GENOMIC DNA]</scope>
    <source>
        <strain evidence="4 5">FF15</strain>
    </source>
</reference>
<name>A0A7V9A5T0_9BACT</name>
<dbReference type="Pfam" id="PF02784">
    <property type="entry name" value="Orn_Arg_deC_N"/>
    <property type="match status" value="1"/>
</dbReference>
<dbReference type="InterPro" id="IPR022657">
    <property type="entry name" value="De-COase2_CS"/>
</dbReference>
<dbReference type="GO" id="GO:0008836">
    <property type="term" value="F:diaminopimelate decarboxylase activity"/>
    <property type="evidence" value="ECO:0007669"/>
    <property type="project" value="UniProtKB-EC"/>
</dbReference>
<dbReference type="PROSITE" id="PS00879">
    <property type="entry name" value="ODR_DC_2_2"/>
    <property type="match status" value="1"/>
</dbReference>
<dbReference type="AlphaFoldDB" id="A0A7V9A5T0"/>
<accession>A0A7V9A5T0</accession>
<feature type="domain" description="Orn/DAP/Arg decarboxylase 2 N-terminal" evidence="3">
    <location>
        <begin position="63"/>
        <end position="265"/>
    </location>
</feature>
<evidence type="ECO:0000256" key="2">
    <source>
        <dbReference type="ARBA" id="ARBA00022898"/>
    </source>
</evidence>
<dbReference type="EC" id="4.1.1.20" evidence="4"/>
<dbReference type="EMBL" id="JABRWO010000002">
    <property type="protein sequence ID" value="MBA2113587.1"/>
    <property type="molecule type" value="Genomic_DNA"/>
</dbReference>
<evidence type="ECO:0000313" key="4">
    <source>
        <dbReference type="EMBL" id="MBA2113587.1"/>
    </source>
</evidence>
<dbReference type="SUPFAM" id="SSF50621">
    <property type="entry name" value="Alanine racemase C-terminal domain-like"/>
    <property type="match status" value="1"/>
</dbReference>
<dbReference type="PROSITE" id="PS00878">
    <property type="entry name" value="ODR_DC_2_1"/>
    <property type="match status" value="1"/>
</dbReference>
<dbReference type="PANTHER" id="PTHR43727">
    <property type="entry name" value="DIAMINOPIMELATE DECARBOXYLASE"/>
    <property type="match status" value="1"/>
</dbReference>
<dbReference type="PRINTS" id="PR01179">
    <property type="entry name" value="ODADCRBXLASE"/>
</dbReference>
<dbReference type="PANTHER" id="PTHR43727:SF2">
    <property type="entry name" value="GROUP IV DECARBOXYLASE"/>
    <property type="match status" value="1"/>
</dbReference>
<comment type="caution">
    <text evidence="4">The sequence shown here is derived from an EMBL/GenBank/DDBJ whole genome shotgun (WGS) entry which is preliminary data.</text>
</comment>
<dbReference type="GO" id="GO:0009089">
    <property type="term" value="P:lysine biosynthetic process via diaminopimelate"/>
    <property type="evidence" value="ECO:0007669"/>
    <property type="project" value="TreeGrafter"/>
</dbReference>
<comment type="cofactor">
    <cofactor evidence="1">
        <name>pyridoxal 5'-phosphate</name>
        <dbReference type="ChEBI" id="CHEBI:597326"/>
    </cofactor>
</comment>
<keyword evidence="4" id="KW-0456">Lyase</keyword>
<dbReference type="CDD" id="cd06842">
    <property type="entry name" value="PLPDE_III_Y4yA_like"/>
    <property type="match status" value="1"/>
</dbReference>
<dbReference type="InterPro" id="IPR042152">
    <property type="entry name" value="Y4yA-like"/>
</dbReference>
<keyword evidence="5" id="KW-1185">Reference proteome</keyword>
<evidence type="ECO:0000256" key="1">
    <source>
        <dbReference type="ARBA" id="ARBA00001933"/>
    </source>
</evidence>